<evidence type="ECO:0000256" key="1">
    <source>
        <dbReference type="ARBA" id="ARBA00021292"/>
    </source>
</evidence>
<evidence type="ECO:0000256" key="3">
    <source>
        <dbReference type="ARBA" id="ARBA00022679"/>
    </source>
</evidence>
<dbReference type="Pfam" id="PF13439">
    <property type="entry name" value="Glyco_transf_4"/>
    <property type="match status" value="1"/>
</dbReference>
<protein>
    <recommendedName>
        <fullName evidence="1">D-inositol 3-phosphate glycosyltransferase</fullName>
    </recommendedName>
</protein>
<keyword evidence="2" id="KW-0328">Glycosyltransferase</keyword>
<organism evidence="5 6">
    <name type="scientific">Arthrobacter halodurans</name>
    <dbReference type="NCBI Taxonomy" id="516699"/>
    <lineage>
        <taxon>Bacteria</taxon>
        <taxon>Bacillati</taxon>
        <taxon>Actinomycetota</taxon>
        <taxon>Actinomycetes</taxon>
        <taxon>Micrococcales</taxon>
        <taxon>Micrococcaceae</taxon>
        <taxon>Arthrobacter</taxon>
    </lineage>
</organism>
<evidence type="ECO:0000313" key="6">
    <source>
        <dbReference type="Proteomes" id="UP001575652"/>
    </source>
</evidence>
<evidence type="ECO:0000313" key="5">
    <source>
        <dbReference type="EMBL" id="MFB0835200.1"/>
    </source>
</evidence>
<proteinExistence type="predicted"/>
<dbReference type="Gene3D" id="3.40.50.2000">
    <property type="entry name" value="Glycogen Phosphorylase B"/>
    <property type="match status" value="2"/>
</dbReference>
<dbReference type="Pfam" id="PF13692">
    <property type="entry name" value="Glyco_trans_1_4"/>
    <property type="match status" value="1"/>
</dbReference>
<dbReference type="RefSeq" id="WP_373972371.1">
    <property type="nucleotide sequence ID" value="NZ_JBHDLJ010000008.1"/>
</dbReference>
<gene>
    <name evidence="5" type="ORF">ACETWP_11415</name>
</gene>
<evidence type="ECO:0000259" key="4">
    <source>
        <dbReference type="Pfam" id="PF13439"/>
    </source>
</evidence>
<name>A0ABV4UNG5_9MICC</name>
<keyword evidence="6" id="KW-1185">Reference proteome</keyword>
<keyword evidence="3" id="KW-0808">Transferase</keyword>
<dbReference type="PANTHER" id="PTHR45947">
    <property type="entry name" value="SULFOQUINOVOSYL TRANSFERASE SQD2"/>
    <property type="match status" value="1"/>
</dbReference>
<dbReference type="SUPFAM" id="SSF53756">
    <property type="entry name" value="UDP-Glycosyltransferase/glycogen phosphorylase"/>
    <property type="match status" value="1"/>
</dbReference>
<reference evidence="5 6" key="1">
    <citation type="submission" date="2024-09" db="EMBL/GenBank/DDBJ databases">
        <authorList>
            <person name="Salinas-Garcia M.A."/>
            <person name="Prieme A."/>
        </authorList>
    </citation>
    <scope>NUCLEOTIDE SEQUENCE [LARGE SCALE GENOMIC DNA]</scope>
    <source>
        <strain evidence="5 6">DSM 21081</strain>
    </source>
</reference>
<comment type="caution">
    <text evidence="5">The sequence shown here is derived from an EMBL/GenBank/DDBJ whole genome shotgun (WGS) entry which is preliminary data.</text>
</comment>
<evidence type="ECO:0000256" key="2">
    <source>
        <dbReference type="ARBA" id="ARBA00022676"/>
    </source>
</evidence>
<sequence length="396" mass="42968">MEEPLHIAMFVDQHPGTLGGMQTSVRLQRSFLEAAGHVVTVVAPATRARHHEPESTVELPSLPLGGEYSYCLPGRRNDRALESRLAGRPPLDIVHIQADFWLAATGYRHAARHGLPVVHTMHNRMDVGLAATVAIPNTVQRALGLLQKRLLRLDGPAATDAWSYLRGFTRAADAVTAPSTHFARLLEERGVFAAVDVVPNGLDDNVARDLLATPRPRGSGRVRLVWIGRFSPEKRLLPFLEALRRSGVDAEVHVFGDGAERGKAEAAARRIDRAEVVFRGTVPYRGMLEELRAADALIQTSQGFETQGMTVFEAAALGTPTLLSDHRIAVDLPEGTYRLTPDDTVDGLAAALRAVVGEIRGGAPAVAMDAASLLQSRHTRTMLDVYARTLTAKPAR</sequence>
<dbReference type="InterPro" id="IPR028098">
    <property type="entry name" value="Glyco_trans_4-like_N"/>
</dbReference>
<dbReference type="PANTHER" id="PTHR45947:SF3">
    <property type="entry name" value="SULFOQUINOVOSYL TRANSFERASE SQD2"/>
    <property type="match status" value="1"/>
</dbReference>
<dbReference type="EMBL" id="JBHDLJ010000008">
    <property type="protein sequence ID" value="MFB0835200.1"/>
    <property type="molecule type" value="Genomic_DNA"/>
</dbReference>
<dbReference type="Proteomes" id="UP001575652">
    <property type="component" value="Unassembled WGS sequence"/>
</dbReference>
<feature type="domain" description="Glycosyltransferase subfamily 4-like N-terminal" evidence="4">
    <location>
        <begin position="19"/>
        <end position="204"/>
    </location>
</feature>
<accession>A0ABV4UNG5</accession>
<dbReference type="InterPro" id="IPR050194">
    <property type="entry name" value="Glycosyltransferase_grp1"/>
</dbReference>